<dbReference type="AlphaFoldDB" id="A0A7L1GQ03"/>
<comment type="caution">
    <text evidence="14">The sequence shown here is derived from an EMBL/GenBank/DDBJ whole genome shotgun (WGS) entry which is preliminary data.</text>
</comment>
<evidence type="ECO:0000256" key="11">
    <source>
        <dbReference type="ARBA" id="ARBA00029750"/>
    </source>
</evidence>
<evidence type="ECO:0000313" key="14">
    <source>
        <dbReference type="EMBL" id="NXN15922.1"/>
    </source>
</evidence>
<dbReference type="SUPFAM" id="SSF53335">
    <property type="entry name" value="S-adenosyl-L-methionine-dependent methyltransferases"/>
    <property type="match status" value="1"/>
</dbReference>
<dbReference type="Pfam" id="PF13418">
    <property type="entry name" value="Beta-prop_TYW4"/>
    <property type="match status" value="1"/>
</dbReference>
<dbReference type="EMBL" id="VXBD01011015">
    <property type="protein sequence ID" value="NXN15922.1"/>
    <property type="molecule type" value="Genomic_DNA"/>
</dbReference>
<dbReference type="SUPFAM" id="SSF50965">
    <property type="entry name" value="Galactose oxidase, central domain"/>
    <property type="match status" value="1"/>
</dbReference>
<evidence type="ECO:0000256" key="1">
    <source>
        <dbReference type="ARBA" id="ARBA00001806"/>
    </source>
</evidence>
<keyword evidence="9" id="KW-0949">S-adenosyl-L-methionine</keyword>
<comment type="catalytic activity">
    <reaction evidence="1">
        <text>7-[(3S)-3-amino-3-carboxypropyl]wyosine(37) in tRNA(Phe) + S-adenosyl-L-methionine = 7-[(3S)-(3-amino-3-methoxycarbonyl)propyl]wyosine(37) in tRNA(Phe) + S-adenosyl-L-homocysteine</text>
        <dbReference type="Rhea" id="RHEA:36903"/>
        <dbReference type="Rhea" id="RHEA-COMP:10379"/>
        <dbReference type="Rhea" id="RHEA-COMP:11844"/>
        <dbReference type="ChEBI" id="CHEBI:57856"/>
        <dbReference type="ChEBI" id="CHEBI:59789"/>
        <dbReference type="ChEBI" id="CHEBI:73543"/>
        <dbReference type="ChEBI" id="CHEBI:74275"/>
        <dbReference type="EC" id="2.1.1.290"/>
    </reaction>
</comment>
<evidence type="ECO:0000256" key="12">
    <source>
        <dbReference type="ARBA" id="ARBA00030847"/>
    </source>
</evidence>
<evidence type="ECO:0000256" key="7">
    <source>
        <dbReference type="ARBA" id="ARBA00022603"/>
    </source>
</evidence>
<evidence type="ECO:0000313" key="15">
    <source>
        <dbReference type="Proteomes" id="UP000557230"/>
    </source>
</evidence>
<evidence type="ECO:0000256" key="3">
    <source>
        <dbReference type="ARBA" id="ARBA00010703"/>
    </source>
</evidence>
<comment type="pathway">
    <text evidence="2">tRNA modification; wybutosine-tRNA(Phe) biosynthesis.</text>
</comment>
<dbReference type="InterPro" id="IPR007213">
    <property type="entry name" value="Ppm1/Ppm2/Tcmp"/>
</dbReference>
<reference evidence="14 15" key="1">
    <citation type="submission" date="2019-09" db="EMBL/GenBank/DDBJ databases">
        <title>Bird 10,000 Genomes (B10K) Project - Family phase.</title>
        <authorList>
            <person name="Zhang G."/>
        </authorList>
    </citation>
    <scope>NUCLEOTIDE SEQUENCE [LARGE SCALE GENOMIC DNA]</scope>
    <source>
        <strain evidence="14">B10K-DU-001-78</strain>
        <tissue evidence="14">Muscle</tissue>
    </source>
</reference>
<evidence type="ECO:0000256" key="6">
    <source>
        <dbReference type="ARBA" id="ARBA00018045"/>
    </source>
</evidence>
<comment type="catalytic activity">
    <reaction evidence="13">
        <text>7-[(3S)-(3-amino-3-methoxycarbonyl)propyl]wyosine(37) in tRNA(Phe) + S-adenosyl-L-methionine + CO2 = wybutosine(37) in tRNA(Phe) + S-adenosyl-L-homocysteine + 2 H(+)</text>
        <dbReference type="Rhea" id="RHEA:37119"/>
        <dbReference type="Rhea" id="RHEA-COMP:11844"/>
        <dbReference type="Rhea" id="RHEA-COMP:11847"/>
        <dbReference type="ChEBI" id="CHEBI:15378"/>
        <dbReference type="ChEBI" id="CHEBI:16526"/>
        <dbReference type="ChEBI" id="CHEBI:57856"/>
        <dbReference type="ChEBI" id="CHEBI:59789"/>
        <dbReference type="ChEBI" id="CHEBI:73544"/>
        <dbReference type="ChEBI" id="CHEBI:74275"/>
        <dbReference type="EC" id="2.3.1.231"/>
    </reaction>
</comment>
<name>A0A7L1GQ03_9PICI</name>
<dbReference type="InterPro" id="IPR029063">
    <property type="entry name" value="SAM-dependent_MTases_sf"/>
</dbReference>
<dbReference type="InterPro" id="IPR011043">
    <property type="entry name" value="Gal_Oxase/kelch_b-propeller"/>
</dbReference>
<dbReference type="Gene3D" id="2.120.10.80">
    <property type="entry name" value="Kelch-type beta propeller"/>
    <property type="match status" value="1"/>
</dbReference>
<feature type="non-terminal residue" evidence="14">
    <location>
        <position position="1"/>
    </location>
</feature>
<keyword evidence="15" id="KW-1185">Reference proteome</keyword>
<dbReference type="FunFam" id="3.40.50.150:FF:000207">
    <property type="entry name" value="Leucine carboxyl methyltransferase 2"/>
    <property type="match status" value="1"/>
</dbReference>
<sequence>TAGVVALFRQVQCTGGSSAVSKCSAAARGYIHDRFLPFLVGRQRRRAPLVHRGYYIRARAVDHCIQDFLLRTCRHPRTQILSLGAGFDSLYFRLKDLGLLSHTVVYEVDFPSVASQKAALIRGVEELLALVGDAGGEPGIVPLSAGDYKLLGADLSQLPELERALEQAGVDREVPTLFIAEVVLAYMESSRSDALLCWAAEHFLCAGFLLYEQLGPQDPFGRVMQQHFARRGSALRSLAQYPDCGTQCSRFLARGWSECSAMDMNQFFTCCTPEHEQQRVQALEPFDEYEEWHLKCSHYFVLAASKGMEPPWTPLLSAAPCLAAPVGCGPTLSGSVPAACAMNSAVPGLRRFGHRSVLVQPGVVLTTGGFGQEEGQHRRARSCQLLLRCGGRWAAGSVRMQSSRWDGRLYHTVSCVARGLALVVGGRTSPSSASLGMLWLKFPESCSAWDPADISVELVSLQPSVEAAALRWRHSATQVTFQGESQQYLFLFGGRSATQPVLGDWHFLHTQELSCSVIPVEGPAPEGRHSHSACSWKGGVLVAGGLGAAEQPLGSLCFLEQLEGGFRWQVLETKPPLVPRYSHTAHVHHGRLLLVGGVWLCLSPAPGVTVVDLATGLSLDYAIGTEHLEWPLMLHNHSSVLLPEEEELLLIGGGGNCFSFGTHLNLEPVSLSLRHILASH</sequence>
<dbReference type="GO" id="GO:0031591">
    <property type="term" value="P:wybutosine biosynthetic process"/>
    <property type="evidence" value="ECO:0007669"/>
    <property type="project" value="TreeGrafter"/>
</dbReference>
<keyword evidence="7" id="KW-0489">Methyltransferase</keyword>
<proteinExistence type="inferred from homology"/>
<dbReference type="PANTHER" id="PTHR46529:SF1">
    <property type="entry name" value="TRNA WYBUTOSINE-SYNTHESIZING PROTEIN 4"/>
    <property type="match status" value="1"/>
</dbReference>
<dbReference type="GO" id="GO:0030488">
    <property type="term" value="P:tRNA methylation"/>
    <property type="evidence" value="ECO:0007669"/>
    <property type="project" value="TreeGrafter"/>
</dbReference>
<dbReference type="Gene3D" id="3.40.50.150">
    <property type="entry name" value="Vaccinia Virus protein VP39"/>
    <property type="match status" value="1"/>
</dbReference>
<dbReference type="PANTHER" id="PTHR46529">
    <property type="entry name" value="TRNA WYBUTOSINE-SYNTHESIZING PROTEIN 4"/>
    <property type="match status" value="1"/>
</dbReference>
<evidence type="ECO:0000256" key="5">
    <source>
        <dbReference type="ARBA" id="ARBA00012779"/>
    </source>
</evidence>
<dbReference type="UniPathway" id="UPA00375"/>
<dbReference type="OrthoDB" id="203237at2759"/>
<accession>A0A7L1GQ03</accession>
<dbReference type="EC" id="2.1.1.290" evidence="5"/>
<gene>
    <name evidence="14" type="primary">Lcmt2</name>
    <name evidence="14" type="ORF">INDMAC_R11415</name>
</gene>
<organism evidence="14 15">
    <name type="scientific">Indicator maculatus</name>
    <name type="common">spotted honeyguide</name>
    <dbReference type="NCBI Taxonomy" id="545262"/>
    <lineage>
        <taxon>Eukaryota</taxon>
        <taxon>Metazoa</taxon>
        <taxon>Chordata</taxon>
        <taxon>Craniata</taxon>
        <taxon>Vertebrata</taxon>
        <taxon>Euteleostomi</taxon>
        <taxon>Archelosauria</taxon>
        <taxon>Archosauria</taxon>
        <taxon>Dinosauria</taxon>
        <taxon>Saurischia</taxon>
        <taxon>Theropoda</taxon>
        <taxon>Coelurosauria</taxon>
        <taxon>Aves</taxon>
        <taxon>Neognathae</taxon>
        <taxon>Neoaves</taxon>
        <taxon>Telluraves</taxon>
        <taxon>Coraciimorphae</taxon>
        <taxon>Piciformes</taxon>
        <taxon>Indicatoridae</taxon>
        <taxon>Indicator</taxon>
    </lineage>
</organism>
<dbReference type="Proteomes" id="UP000557230">
    <property type="component" value="Unassembled WGS sequence"/>
</dbReference>
<keyword evidence="8" id="KW-0808">Transferase</keyword>
<dbReference type="InterPro" id="IPR015915">
    <property type="entry name" value="Kelch-typ_b-propeller"/>
</dbReference>
<evidence type="ECO:0000256" key="9">
    <source>
        <dbReference type="ARBA" id="ARBA00022691"/>
    </source>
</evidence>
<dbReference type="EC" id="2.3.1.231" evidence="4"/>
<evidence type="ECO:0000256" key="8">
    <source>
        <dbReference type="ARBA" id="ARBA00022679"/>
    </source>
</evidence>
<keyword evidence="10" id="KW-0819">tRNA processing</keyword>
<dbReference type="GO" id="GO:0008175">
    <property type="term" value="F:tRNA methyltransferase activity"/>
    <property type="evidence" value="ECO:0007669"/>
    <property type="project" value="TreeGrafter"/>
</dbReference>
<evidence type="ECO:0000256" key="4">
    <source>
        <dbReference type="ARBA" id="ARBA00012155"/>
    </source>
</evidence>
<evidence type="ECO:0000256" key="2">
    <source>
        <dbReference type="ARBA" id="ARBA00004797"/>
    </source>
</evidence>
<dbReference type="Pfam" id="PF04072">
    <property type="entry name" value="LCM"/>
    <property type="match status" value="1"/>
</dbReference>
<evidence type="ECO:0000256" key="13">
    <source>
        <dbReference type="ARBA" id="ARBA00049250"/>
    </source>
</evidence>
<feature type="non-terminal residue" evidence="14">
    <location>
        <position position="680"/>
    </location>
</feature>
<protein>
    <recommendedName>
        <fullName evidence="6">tRNA wybutosine-synthesizing protein 4</fullName>
        <ecNumber evidence="5">2.1.1.290</ecNumber>
        <ecNumber evidence="4">2.3.1.231</ecNumber>
    </recommendedName>
    <alternativeName>
        <fullName evidence="12">tRNA(Phe) (7-(3-amino-3-(methoxycarbonyl)propyl)wyosine(37)-N)-methoxycarbonyltransferase</fullName>
    </alternativeName>
    <alternativeName>
        <fullName evidence="11">tRNA(Phe) (7-(3-amino-3-carboxypropyl)wyosine(37)-O)-methyltransferase</fullName>
    </alternativeName>
</protein>
<evidence type="ECO:0000256" key="10">
    <source>
        <dbReference type="ARBA" id="ARBA00022694"/>
    </source>
</evidence>
<comment type="similarity">
    <text evidence="3">Belongs to the methyltransferase superfamily. LCMT family.</text>
</comment>